<dbReference type="Pfam" id="PF04982">
    <property type="entry name" value="TM_HPP"/>
    <property type="match status" value="1"/>
</dbReference>
<proteinExistence type="predicted"/>
<sequence>MKTDATQTDERVFRKRFDLKTELLLAILPTATVIGTLFFLEIFSRQHVLFTSLSSSAFLIYLDPIHIMNRVRTLLIAQPVAVIVGYTAHLLIASNYQAAGVGMVFTIILMISLDAMHPPAVATSLTFAFRTYSEHTLVLFGLALGLTVVLVGLEQSVVWLVHRFTDHQHK</sequence>
<evidence type="ECO:0000259" key="2">
    <source>
        <dbReference type="Pfam" id="PF04982"/>
    </source>
</evidence>
<dbReference type="InterPro" id="IPR058581">
    <property type="entry name" value="TM_HPP"/>
</dbReference>
<keyword evidence="1" id="KW-0472">Membrane</keyword>
<gene>
    <name evidence="3" type="ORF">K4G66_01220</name>
</gene>
<feature type="transmembrane region" description="Helical" evidence="1">
    <location>
        <begin position="74"/>
        <end position="92"/>
    </location>
</feature>
<evidence type="ECO:0000256" key="1">
    <source>
        <dbReference type="SAM" id="Phobius"/>
    </source>
</evidence>
<feature type="domain" description="HPP transmembrane region" evidence="2">
    <location>
        <begin position="22"/>
        <end position="150"/>
    </location>
</feature>
<keyword evidence="1" id="KW-1133">Transmembrane helix</keyword>
<protein>
    <submittedName>
        <fullName evidence="3">HPP family protein</fullName>
    </submittedName>
</protein>
<evidence type="ECO:0000313" key="3">
    <source>
        <dbReference type="EMBL" id="WKN37326.1"/>
    </source>
</evidence>
<reference evidence="3" key="1">
    <citation type="journal article" date="2023" name="Comput. Struct. Biotechnol. J.">
        <title>Discovery of a novel marine Bacteroidetes with a rich repertoire of carbohydrate-active enzymes.</title>
        <authorList>
            <person name="Chen B."/>
            <person name="Liu G."/>
            <person name="Chen Q."/>
            <person name="Wang H."/>
            <person name="Liu L."/>
            <person name="Tang K."/>
        </authorList>
    </citation>
    <scope>NUCLEOTIDE SEQUENCE</scope>
    <source>
        <strain evidence="3">TK19036</strain>
    </source>
</reference>
<keyword evidence="1" id="KW-0812">Transmembrane</keyword>
<feature type="transmembrane region" description="Helical" evidence="1">
    <location>
        <begin position="98"/>
        <end position="116"/>
    </location>
</feature>
<name>A0AA49GP25_9BACT</name>
<accession>A0AA49GP25</accession>
<reference evidence="3" key="2">
    <citation type="journal article" date="2024" name="Antonie Van Leeuwenhoek">
        <title>Roseihalotalea indica gen. nov., sp. nov., a halophilic Bacteroidetes from mesopelagic Southwest Indian Ocean with higher carbohydrate metabolic potential.</title>
        <authorList>
            <person name="Chen B."/>
            <person name="Zhang M."/>
            <person name="Lin D."/>
            <person name="Ye J."/>
            <person name="Tang K."/>
        </authorList>
    </citation>
    <scope>NUCLEOTIDE SEQUENCE</scope>
    <source>
        <strain evidence="3">TK19036</strain>
    </source>
</reference>
<dbReference type="AlphaFoldDB" id="A0AA49GP25"/>
<organism evidence="3">
    <name type="scientific">Roseihalotalea indica</name>
    <dbReference type="NCBI Taxonomy" id="2867963"/>
    <lineage>
        <taxon>Bacteria</taxon>
        <taxon>Pseudomonadati</taxon>
        <taxon>Bacteroidota</taxon>
        <taxon>Cytophagia</taxon>
        <taxon>Cytophagales</taxon>
        <taxon>Catalimonadaceae</taxon>
        <taxon>Roseihalotalea</taxon>
    </lineage>
</organism>
<feature type="transmembrane region" description="Helical" evidence="1">
    <location>
        <begin position="137"/>
        <end position="161"/>
    </location>
</feature>
<dbReference type="EMBL" id="CP120682">
    <property type="protein sequence ID" value="WKN37326.1"/>
    <property type="molecule type" value="Genomic_DNA"/>
</dbReference>
<feature type="transmembrane region" description="Helical" evidence="1">
    <location>
        <begin position="21"/>
        <end position="40"/>
    </location>
</feature>